<dbReference type="RefSeq" id="XP_005644373.1">
    <property type="nucleotide sequence ID" value="XM_005644316.1"/>
</dbReference>
<evidence type="ECO:0000313" key="3">
    <source>
        <dbReference type="EMBL" id="EIE19829.1"/>
    </source>
</evidence>
<proteinExistence type="predicted"/>
<feature type="transmembrane region" description="Helical" evidence="2">
    <location>
        <begin position="132"/>
        <end position="154"/>
    </location>
</feature>
<accession>I0YN60</accession>
<dbReference type="eggNOG" id="ENOG502QRDH">
    <property type="taxonomic scope" value="Eukaryota"/>
</dbReference>
<evidence type="ECO:0008006" key="5">
    <source>
        <dbReference type="Google" id="ProtNLM"/>
    </source>
</evidence>
<dbReference type="GeneID" id="17037802"/>
<organism evidence="3 4">
    <name type="scientific">Coccomyxa subellipsoidea (strain C-169)</name>
    <name type="common">Green microalga</name>
    <dbReference type="NCBI Taxonomy" id="574566"/>
    <lineage>
        <taxon>Eukaryota</taxon>
        <taxon>Viridiplantae</taxon>
        <taxon>Chlorophyta</taxon>
        <taxon>core chlorophytes</taxon>
        <taxon>Trebouxiophyceae</taxon>
        <taxon>Trebouxiophyceae incertae sedis</taxon>
        <taxon>Coccomyxaceae</taxon>
        <taxon>Coccomyxa</taxon>
        <taxon>Coccomyxa subellipsoidea</taxon>
    </lineage>
</organism>
<sequence>MRTSEVLERDRPSHGAYVSTLRVLLRLTNALLALLGLAMLGYAVYMFLKFIFAFGGVGLFTCITAASGLAGVTWNSRALLGMYSVLLVVMLLAQAVVAAALFTDKSWRRYLPPDETGEVKKIERFVKSKLDVCRWVGLAVLVVQLLSLALAYALSTAQQRLLEVSDDDEDEVWGRRRPLLSSEPESPMERGDARTDAWSARMRDKYGLDTSRYTYNPDDRRASSGSELPAGAETAATSRRCAVM</sequence>
<dbReference type="Proteomes" id="UP000007264">
    <property type="component" value="Unassembled WGS sequence"/>
</dbReference>
<keyword evidence="2" id="KW-1133">Transmembrane helix</keyword>
<feature type="compositionally biased region" description="Basic and acidic residues" evidence="1">
    <location>
        <begin position="187"/>
        <end position="196"/>
    </location>
</feature>
<dbReference type="KEGG" id="csl:COCSUDRAFT_44255"/>
<reference evidence="3 4" key="1">
    <citation type="journal article" date="2012" name="Genome Biol.">
        <title>The genome of the polar eukaryotic microalga coccomyxa subellipsoidea reveals traits of cold adaptation.</title>
        <authorList>
            <person name="Blanc G."/>
            <person name="Agarkova I."/>
            <person name="Grimwood J."/>
            <person name="Kuo A."/>
            <person name="Brueggeman A."/>
            <person name="Dunigan D."/>
            <person name="Gurnon J."/>
            <person name="Ladunga I."/>
            <person name="Lindquist E."/>
            <person name="Lucas S."/>
            <person name="Pangilinan J."/>
            <person name="Proschold T."/>
            <person name="Salamov A."/>
            <person name="Schmutz J."/>
            <person name="Weeks D."/>
            <person name="Yamada T."/>
            <person name="Claverie J.M."/>
            <person name="Grigoriev I."/>
            <person name="Van Etten J."/>
            <person name="Lomsadze A."/>
            <person name="Borodovsky M."/>
        </authorList>
    </citation>
    <scope>NUCLEOTIDE SEQUENCE [LARGE SCALE GENOMIC DNA]</scope>
    <source>
        <strain evidence="3 4">C-169</strain>
    </source>
</reference>
<dbReference type="OrthoDB" id="432835at2759"/>
<evidence type="ECO:0000256" key="2">
    <source>
        <dbReference type="SAM" id="Phobius"/>
    </source>
</evidence>
<feature type="transmembrane region" description="Helical" evidence="2">
    <location>
        <begin position="80"/>
        <end position="102"/>
    </location>
</feature>
<gene>
    <name evidence="3" type="ORF">COCSUDRAFT_44255</name>
</gene>
<keyword evidence="4" id="KW-1185">Reference proteome</keyword>
<evidence type="ECO:0000313" key="4">
    <source>
        <dbReference type="Proteomes" id="UP000007264"/>
    </source>
</evidence>
<feature type="region of interest" description="Disordered" evidence="1">
    <location>
        <begin position="173"/>
        <end position="196"/>
    </location>
</feature>
<name>I0YN60_COCSC</name>
<dbReference type="AlphaFoldDB" id="I0YN60"/>
<keyword evidence="2" id="KW-0812">Transmembrane</keyword>
<evidence type="ECO:0000256" key="1">
    <source>
        <dbReference type="SAM" id="MobiDB-lite"/>
    </source>
</evidence>
<protein>
    <recommendedName>
        <fullName evidence="5">Tetraspannin-domain-containing protein</fullName>
    </recommendedName>
</protein>
<feature type="transmembrane region" description="Helical" evidence="2">
    <location>
        <begin position="52"/>
        <end position="74"/>
    </location>
</feature>
<keyword evidence="2" id="KW-0472">Membrane</keyword>
<dbReference type="EMBL" id="AGSI01000017">
    <property type="protein sequence ID" value="EIE19829.1"/>
    <property type="molecule type" value="Genomic_DNA"/>
</dbReference>
<feature type="transmembrane region" description="Helical" evidence="2">
    <location>
        <begin position="23"/>
        <end position="45"/>
    </location>
</feature>
<comment type="caution">
    <text evidence="3">The sequence shown here is derived from an EMBL/GenBank/DDBJ whole genome shotgun (WGS) entry which is preliminary data.</text>
</comment>
<feature type="region of interest" description="Disordered" evidence="1">
    <location>
        <begin position="209"/>
        <end position="244"/>
    </location>
</feature>